<dbReference type="HOGENOM" id="CLU_1632643_0_0_3"/>
<keyword evidence="2" id="KW-1185">Reference proteome</keyword>
<gene>
    <name evidence="1" type="ordered locus">Cyan7822_5369</name>
</gene>
<name>E0U843_GLOV7</name>
<reference evidence="2" key="1">
    <citation type="journal article" date="2011" name="MBio">
        <title>Novel metabolic attributes of the genus Cyanothece, comprising a group of unicellular nitrogen-fixing Cyanobacteria.</title>
        <authorList>
            <person name="Bandyopadhyay A."/>
            <person name="Elvitigala T."/>
            <person name="Welsh E."/>
            <person name="Stockel J."/>
            <person name="Liberton M."/>
            <person name="Min H."/>
            <person name="Sherman L.A."/>
            <person name="Pakrasi H.B."/>
        </authorList>
    </citation>
    <scope>NUCLEOTIDE SEQUENCE [LARGE SCALE GENOMIC DNA]</scope>
    <source>
        <strain evidence="2">PCC 7822</strain>
    </source>
</reference>
<protein>
    <submittedName>
        <fullName evidence="1">Uncharacterized protein</fullName>
    </submittedName>
</protein>
<accession>E0U843</accession>
<evidence type="ECO:0000313" key="2">
    <source>
        <dbReference type="Proteomes" id="UP000008206"/>
    </source>
</evidence>
<dbReference type="KEGG" id="cyj:Cyan7822_5369"/>
<dbReference type="Proteomes" id="UP000008206">
    <property type="component" value="Chromosome"/>
</dbReference>
<dbReference type="STRING" id="497965.Cyan7822_5369"/>
<dbReference type="OrthoDB" id="513041at2"/>
<dbReference type="AlphaFoldDB" id="E0U843"/>
<organism evidence="1 2">
    <name type="scientific">Gloeothece verrucosa (strain PCC 7822)</name>
    <name type="common">Cyanothece sp. (strain PCC 7822)</name>
    <dbReference type="NCBI Taxonomy" id="497965"/>
    <lineage>
        <taxon>Bacteria</taxon>
        <taxon>Bacillati</taxon>
        <taxon>Cyanobacteriota</taxon>
        <taxon>Cyanophyceae</taxon>
        <taxon>Oscillatoriophycideae</taxon>
        <taxon>Chroococcales</taxon>
        <taxon>Aphanothecaceae</taxon>
        <taxon>Gloeothece</taxon>
        <taxon>Gloeothece verrucosa</taxon>
    </lineage>
</organism>
<dbReference type="EMBL" id="CP002198">
    <property type="protein sequence ID" value="ADN17248.1"/>
    <property type="molecule type" value="Genomic_DNA"/>
</dbReference>
<proteinExistence type="predicted"/>
<dbReference type="RefSeq" id="WP_013325286.1">
    <property type="nucleotide sequence ID" value="NC_014501.1"/>
</dbReference>
<dbReference type="eggNOG" id="ENOG5030G4R">
    <property type="taxonomic scope" value="Bacteria"/>
</dbReference>
<evidence type="ECO:0000313" key="1">
    <source>
        <dbReference type="EMBL" id="ADN17248.1"/>
    </source>
</evidence>
<sequence length="162" mass="17907">MLKQGPFIDTQGLLDNCQCYLNSKNISSSSIAGAAYDNGVLISLQNAPNFQSDSISVNFSENNQAFQIREIENLTDVAQANKIRRCYVPSPKHKRGGSGTYMDLTDVEAQAALDKGLPSGKQIYSFYNNKYYVFQNDNAGGFHGYPVDRQAVPPKIIKQLES</sequence>